<dbReference type="InterPro" id="IPR023803">
    <property type="entry name" value="Ribosomal_bS16_dom_sf"/>
</dbReference>
<keyword evidence="6" id="KW-1185">Reference proteome</keyword>
<evidence type="ECO:0000256" key="2">
    <source>
        <dbReference type="ARBA" id="ARBA00023274"/>
    </source>
</evidence>
<dbReference type="Proteomes" id="UP001595823">
    <property type="component" value="Unassembled WGS sequence"/>
</dbReference>
<proteinExistence type="inferred from homology"/>
<dbReference type="SUPFAM" id="SSF54565">
    <property type="entry name" value="Ribosomal protein S16"/>
    <property type="match status" value="1"/>
</dbReference>
<dbReference type="GO" id="GO:0005840">
    <property type="term" value="C:ribosome"/>
    <property type="evidence" value="ECO:0007669"/>
    <property type="project" value="UniProtKB-KW"/>
</dbReference>
<accession>A0ABV8TZQ6</accession>
<gene>
    <name evidence="3 5" type="primary">rpsP</name>
    <name evidence="5" type="ORF">ACFPET_11600</name>
</gene>
<evidence type="ECO:0000313" key="5">
    <source>
        <dbReference type="EMBL" id="MFC4335846.1"/>
    </source>
</evidence>
<evidence type="ECO:0000256" key="3">
    <source>
        <dbReference type="HAMAP-Rule" id="MF_00385"/>
    </source>
</evidence>
<reference evidence="6" key="1">
    <citation type="journal article" date="2019" name="Int. J. Syst. Evol. Microbiol.">
        <title>The Global Catalogue of Microorganisms (GCM) 10K type strain sequencing project: providing services to taxonomists for standard genome sequencing and annotation.</title>
        <authorList>
            <consortium name="The Broad Institute Genomics Platform"/>
            <consortium name="The Broad Institute Genome Sequencing Center for Infectious Disease"/>
            <person name="Wu L."/>
            <person name="Ma J."/>
        </authorList>
    </citation>
    <scope>NUCLEOTIDE SEQUENCE [LARGE SCALE GENOMIC DNA]</scope>
    <source>
        <strain evidence="6">IBRC-M 10908</strain>
    </source>
</reference>
<dbReference type="InterPro" id="IPR020592">
    <property type="entry name" value="Ribosomal_bS16_CS"/>
</dbReference>
<dbReference type="Gene3D" id="3.30.1320.10">
    <property type="match status" value="1"/>
</dbReference>
<dbReference type="PANTHER" id="PTHR12919:SF20">
    <property type="entry name" value="SMALL RIBOSOMAL SUBUNIT PROTEIN BS16M"/>
    <property type="match status" value="1"/>
</dbReference>
<evidence type="ECO:0000256" key="4">
    <source>
        <dbReference type="SAM" id="MobiDB-lite"/>
    </source>
</evidence>
<dbReference type="PANTHER" id="PTHR12919">
    <property type="entry name" value="30S RIBOSOMAL PROTEIN S16"/>
    <property type="match status" value="1"/>
</dbReference>
<dbReference type="NCBIfam" id="NF011093">
    <property type="entry name" value="PRK14520.1"/>
    <property type="match status" value="1"/>
</dbReference>
<evidence type="ECO:0000313" key="6">
    <source>
        <dbReference type="Proteomes" id="UP001595823"/>
    </source>
</evidence>
<dbReference type="NCBIfam" id="TIGR00002">
    <property type="entry name" value="S16"/>
    <property type="match status" value="1"/>
</dbReference>
<organism evidence="5 6">
    <name type="scientific">Salininema proteolyticum</name>
    <dbReference type="NCBI Taxonomy" id="1607685"/>
    <lineage>
        <taxon>Bacteria</taxon>
        <taxon>Bacillati</taxon>
        <taxon>Actinomycetota</taxon>
        <taxon>Actinomycetes</taxon>
        <taxon>Glycomycetales</taxon>
        <taxon>Glycomycetaceae</taxon>
        <taxon>Salininema</taxon>
    </lineage>
</organism>
<feature type="region of interest" description="Disordered" evidence="4">
    <location>
        <begin position="111"/>
        <end position="144"/>
    </location>
</feature>
<name>A0ABV8TZQ6_9ACTN</name>
<evidence type="ECO:0000256" key="1">
    <source>
        <dbReference type="ARBA" id="ARBA00022980"/>
    </source>
</evidence>
<sequence length="144" mass="16008">MAVKIRLTRMGKIRSPQYRIVVVDSRVKRDGKYIENLGIYQPKANPSVIQVNSERVHHWLKVGAQPSDTVRSILARTGDWQKFKGLTAPGELKVAEAKVDRDTQYEAALKDAGIDRAAAPVAEPKKESKKEASEEAKTEEAPAE</sequence>
<protein>
    <recommendedName>
        <fullName evidence="3">Small ribosomal subunit protein bS16</fullName>
    </recommendedName>
</protein>
<feature type="compositionally biased region" description="Basic and acidic residues" evidence="4">
    <location>
        <begin position="123"/>
        <end position="144"/>
    </location>
</feature>
<dbReference type="PROSITE" id="PS00732">
    <property type="entry name" value="RIBOSOMAL_S16"/>
    <property type="match status" value="1"/>
</dbReference>
<dbReference type="InterPro" id="IPR000307">
    <property type="entry name" value="Ribosomal_bS16"/>
</dbReference>
<comment type="similarity">
    <text evidence="3">Belongs to the bacterial ribosomal protein bS16 family.</text>
</comment>
<dbReference type="HAMAP" id="MF_00385">
    <property type="entry name" value="Ribosomal_bS16"/>
    <property type="match status" value="1"/>
</dbReference>
<comment type="caution">
    <text evidence="5">The sequence shown here is derived from an EMBL/GenBank/DDBJ whole genome shotgun (WGS) entry which is preliminary data.</text>
</comment>
<dbReference type="EMBL" id="JBHSDK010000015">
    <property type="protein sequence ID" value="MFC4335846.1"/>
    <property type="molecule type" value="Genomic_DNA"/>
</dbReference>
<dbReference type="Pfam" id="PF00886">
    <property type="entry name" value="Ribosomal_S16"/>
    <property type="match status" value="1"/>
</dbReference>
<keyword evidence="2 3" id="KW-0687">Ribonucleoprotein</keyword>
<keyword evidence="1 3" id="KW-0689">Ribosomal protein</keyword>
<dbReference type="RefSeq" id="WP_380621107.1">
    <property type="nucleotide sequence ID" value="NZ_JBHSDK010000015.1"/>
</dbReference>